<proteinExistence type="predicted"/>
<dbReference type="EMBL" id="KB706222">
    <property type="protein sequence ID" value="EMR68556.1"/>
    <property type="molecule type" value="Genomic_DNA"/>
</dbReference>
<organism evidence="3 4">
    <name type="scientific">Eutypa lata (strain UCR-EL1)</name>
    <name type="common">Grapevine dieback disease fungus</name>
    <name type="synonym">Eutypa armeniacae</name>
    <dbReference type="NCBI Taxonomy" id="1287681"/>
    <lineage>
        <taxon>Eukaryota</taxon>
        <taxon>Fungi</taxon>
        <taxon>Dikarya</taxon>
        <taxon>Ascomycota</taxon>
        <taxon>Pezizomycotina</taxon>
        <taxon>Sordariomycetes</taxon>
        <taxon>Xylariomycetidae</taxon>
        <taxon>Xylariales</taxon>
        <taxon>Diatrypaceae</taxon>
        <taxon>Eutypa</taxon>
    </lineage>
</organism>
<dbReference type="HOGENOM" id="CLU_2346687_0_0_1"/>
<dbReference type="KEGG" id="ela:UCREL1_4432"/>
<keyword evidence="4" id="KW-1185">Reference proteome</keyword>
<dbReference type="AlphaFoldDB" id="M7TF49"/>
<feature type="compositionally biased region" description="Basic and acidic residues" evidence="1">
    <location>
        <begin position="38"/>
        <end position="60"/>
    </location>
</feature>
<evidence type="ECO:0000313" key="4">
    <source>
        <dbReference type="Proteomes" id="UP000012174"/>
    </source>
</evidence>
<feature type="region of interest" description="Disordered" evidence="1">
    <location>
        <begin position="38"/>
        <end position="97"/>
    </location>
</feature>
<keyword evidence="2" id="KW-1133">Transmembrane helix</keyword>
<name>M7TF49_EUTLA</name>
<accession>M7TF49</accession>
<evidence type="ECO:0000313" key="3">
    <source>
        <dbReference type="EMBL" id="EMR68556.1"/>
    </source>
</evidence>
<dbReference type="OrthoDB" id="4766021at2759"/>
<keyword evidence="2" id="KW-0472">Membrane</keyword>
<evidence type="ECO:0000256" key="2">
    <source>
        <dbReference type="SAM" id="Phobius"/>
    </source>
</evidence>
<sequence>MVNLIGTVVGIVVAVIVFTAIVLVLSLYWQKIFGRVSTEEKYSGSASDIEKGWPKSRDSTADSTWTVPTPGTSPRSSRTSDDPAMQKAYIKNEKQYS</sequence>
<keyword evidence="2" id="KW-0812">Transmembrane</keyword>
<feature type="transmembrane region" description="Helical" evidence="2">
    <location>
        <begin position="6"/>
        <end position="29"/>
    </location>
</feature>
<protein>
    <submittedName>
        <fullName evidence="3">Uncharacterized protein</fullName>
    </submittedName>
</protein>
<feature type="compositionally biased region" description="Low complexity" evidence="1">
    <location>
        <begin position="66"/>
        <end position="77"/>
    </location>
</feature>
<gene>
    <name evidence="3" type="ORF">UCREL1_4432</name>
</gene>
<evidence type="ECO:0000256" key="1">
    <source>
        <dbReference type="SAM" id="MobiDB-lite"/>
    </source>
</evidence>
<reference evidence="4" key="1">
    <citation type="journal article" date="2013" name="Genome Announc.">
        <title>Draft genome sequence of the grapevine dieback fungus Eutypa lata UCR-EL1.</title>
        <authorList>
            <person name="Blanco-Ulate B."/>
            <person name="Rolshausen P.E."/>
            <person name="Cantu D."/>
        </authorList>
    </citation>
    <scope>NUCLEOTIDE SEQUENCE [LARGE SCALE GENOMIC DNA]</scope>
    <source>
        <strain evidence="4">UCR-EL1</strain>
    </source>
</reference>
<dbReference type="Proteomes" id="UP000012174">
    <property type="component" value="Unassembled WGS sequence"/>
</dbReference>